<gene>
    <name evidence="1" type="ORF">NDU88_010722</name>
</gene>
<organism evidence="1 2">
    <name type="scientific">Pleurodeles waltl</name>
    <name type="common">Iberian ribbed newt</name>
    <dbReference type="NCBI Taxonomy" id="8319"/>
    <lineage>
        <taxon>Eukaryota</taxon>
        <taxon>Metazoa</taxon>
        <taxon>Chordata</taxon>
        <taxon>Craniata</taxon>
        <taxon>Vertebrata</taxon>
        <taxon>Euteleostomi</taxon>
        <taxon>Amphibia</taxon>
        <taxon>Batrachia</taxon>
        <taxon>Caudata</taxon>
        <taxon>Salamandroidea</taxon>
        <taxon>Salamandridae</taxon>
        <taxon>Pleurodelinae</taxon>
        <taxon>Pleurodeles</taxon>
    </lineage>
</organism>
<name>A0AAV7Q103_PLEWA</name>
<dbReference type="EMBL" id="JANPWB010000011">
    <property type="protein sequence ID" value="KAJ1132408.1"/>
    <property type="molecule type" value="Genomic_DNA"/>
</dbReference>
<dbReference type="Proteomes" id="UP001066276">
    <property type="component" value="Chromosome 7"/>
</dbReference>
<evidence type="ECO:0000313" key="2">
    <source>
        <dbReference type="Proteomes" id="UP001066276"/>
    </source>
</evidence>
<comment type="caution">
    <text evidence="1">The sequence shown here is derived from an EMBL/GenBank/DDBJ whole genome shotgun (WGS) entry which is preliminary data.</text>
</comment>
<dbReference type="AlphaFoldDB" id="A0AAV7Q103"/>
<proteinExistence type="predicted"/>
<keyword evidence="2" id="KW-1185">Reference proteome</keyword>
<evidence type="ECO:0000313" key="1">
    <source>
        <dbReference type="EMBL" id="KAJ1132408.1"/>
    </source>
</evidence>
<protein>
    <submittedName>
        <fullName evidence="1">Uncharacterized protein</fullName>
    </submittedName>
</protein>
<reference evidence="1" key="1">
    <citation type="journal article" date="2022" name="bioRxiv">
        <title>Sequencing and chromosome-scale assembly of the giantPleurodeles waltlgenome.</title>
        <authorList>
            <person name="Brown T."/>
            <person name="Elewa A."/>
            <person name="Iarovenko S."/>
            <person name="Subramanian E."/>
            <person name="Araus A.J."/>
            <person name="Petzold A."/>
            <person name="Susuki M."/>
            <person name="Suzuki K.-i.T."/>
            <person name="Hayashi T."/>
            <person name="Toyoda A."/>
            <person name="Oliveira C."/>
            <person name="Osipova E."/>
            <person name="Leigh N.D."/>
            <person name="Simon A."/>
            <person name="Yun M.H."/>
        </authorList>
    </citation>
    <scope>NUCLEOTIDE SEQUENCE</scope>
    <source>
        <strain evidence="1">20211129_DDA</strain>
        <tissue evidence="1">Liver</tissue>
    </source>
</reference>
<sequence length="183" mass="19623">MDRILCPEVMRWQMKQLRMQPDVHPKGAARPAGPHKLLCDPSRVVVPSGSVNLRFAASFSSLPLAAALFFLPEALRGRRMPPAAAPWSSGAPAAHRRRRCCEVPLRSSPTHTSLLRPLAGCSLGRAAQLFPAVPGPSTVLLPLPLGTWTPWAQGAASLPGRSTLSIQRLWRRSSLSSGTPSSG</sequence>
<accession>A0AAV7Q103</accession>